<sequence>MEHQHEPWLQTVVRSLQDAKGKWRVISSETGIPYDTLTKIALGRVADPRVSNVQALFDYFASRPERSTAADCARATY</sequence>
<evidence type="ECO:0008006" key="3">
    <source>
        <dbReference type="Google" id="ProtNLM"/>
    </source>
</evidence>
<evidence type="ECO:0000313" key="1">
    <source>
        <dbReference type="EMBL" id="MFL9883100.1"/>
    </source>
</evidence>
<dbReference type="Proteomes" id="UP001629249">
    <property type="component" value="Unassembled WGS sequence"/>
</dbReference>
<dbReference type="EMBL" id="JAQQFN010000005">
    <property type="protein sequence ID" value="MFL9883100.1"/>
    <property type="molecule type" value="Genomic_DNA"/>
</dbReference>
<gene>
    <name evidence="1" type="ORF">PQR66_08690</name>
</gene>
<protein>
    <recommendedName>
        <fullName evidence="3">Helix-turn-helix</fullName>
    </recommendedName>
</protein>
<proteinExistence type="predicted"/>
<comment type="caution">
    <text evidence="1">The sequence shown here is derived from an EMBL/GenBank/DDBJ whole genome shotgun (WGS) entry which is preliminary data.</text>
</comment>
<keyword evidence="2" id="KW-1185">Reference proteome</keyword>
<accession>A0ABW8ZKE8</accession>
<organism evidence="1 2">
    <name type="scientific">Paraburkholderia agricolaris</name>
    <dbReference type="NCBI Taxonomy" id="2152888"/>
    <lineage>
        <taxon>Bacteria</taxon>
        <taxon>Pseudomonadati</taxon>
        <taxon>Pseudomonadota</taxon>
        <taxon>Betaproteobacteria</taxon>
        <taxon>Burkholderiales</taxon>
        <taxon>Burkholderiaceae</taxon>
        <taxon>Paraburkholderia</taxon>
    </lineage>
</organism>
<dbReference type="RefSeq" id="WP_408326526.1">
    <property type="nucleotide sequence ID" value="NZ_JAQQFH010000002.1"/>
</dbReference>
<name>A0ABW8ZKE8_9BURK</name>
<reference evidence="1 2" key="1">
    <citation type="journal article" date="2024" name="Chem. Sci.">
        <title>Discovery of megapolipeptins by genome mining of a Burkholderiales bacteria collection.</title>
        <authorList>
            <person name="Paulo B.S."/>
            <person name="Recchia M.J.J."/>
            <person name="Lee S."/>
            <person name="Fergusson C.H."/>
            <person name="Romanowski S.B."/>
            <person name="Hernandez A."/>
            <person name="Krull N."/>
            <person name="Liu D.Y."/>
            <person name="Cavanagh H."/>
            <person name="Bos A."/>
            <person name="Gray C.A."/>
            <person name="Murphy B.T."/>
            <person name="Linington R.G."/>
            <person name="Eustaquio A.S."/>
        </authorList>
    </citation>
    <scope>NUCLEOTIDE SEQUENCE [LARGE SCALE GENOMIC DNA]</scope>
    <source>
        <strain evidence="1 2">RL16-012-BIC-B</strain>
    </source>
</reference>
<evidence type="ECO:0000313" key="2">
    <source>
        <dbReference type="Proteomes" id="UP001629249"/>
    </source>
</evidence>